<name>A0ABN0NLN7_9GAMM</name>
<dbReference type="PRINTS" id="PR00090">
    <property type="entry name" value="RNGDIOXGNASE"/>
</dbReference>
<evidence type="ECO:0000256" key="4">
    <source>
        <dbReference type="ARBA" id="ARBA00023002"/>
    </source>
</evidence>
<evidence type="ECO:0000313" key="8">
    <source>
        <dbReference type="EMBL" id="ERG62409.1"/>
    </source>
</evidence>
<dbReference type="Pfam" id="PF00355">
    <property type="entry name" value="Rieske"/>
    <property type="match status" value="1"/>
</dbReference>
<evidence type="ECO:0000256" key="1">
    <source>
        <dbReference type="ARBA" id="ARBA00001962"/>
    </source>
</evidence>
<reference evidence="8" key="2">
    <citation type="submission" date="2013-04" db="EMBL/GenBank/DDBJ databases">
        <title>Genome sequence of Pseudoalteromonas undina.</title>
        <authorList>
            <person name="Xie B.-B."/>
            <person name="Rong J.-C."/>
            <person name="Qin Q.-L."/>
            <person name="Shu Y.-L."/>
            <person name="Zhang Y.-Z."/>
        </authorList>
    </citation>
    <scope>NUCLEOTIDE SEQUENCE</scope>
    <source>
        <strain evidence="8">NCIMB 2128</strain>
    </source>
</reference>
<dbReference type="InterPro" id="IPR036922">
    <property type="entry name" value="Rieske_2Fe-2S_sf"/>
</dbReference>
<evidence type="ECO:0000256" key="5">
    <source>
        <dbReference type="ARBA" id="ARBA00023004"/>
    </source>
</evidence>
<dbReference type="Pfam" id="PF00848">
    <property type="entry name" value="Ring_hydroxyl_A"/>
    <property type="match status" value="1"/>
</dbReference>
<evidence type="ECO:0000256" key="2">
    <source>
        <dbReference type="ARBA" id="ARBA00022714"/>
    </source>
</evidence>
<dbReference type="Proteomes" id="UP000016534">
    <property type="component" value="Unassembled WGS sequence"/>
</dbReference>
<reference evidence="8" key="1">
    <citation type="journal article" date="2012" name="J. Bacteriol.">
        <title>Genome sequences of type strains of seven species of the marine bacterium Pseudoalteromonas.</title>
        <authorList>
            <person name="Xie B.B."/>
            <person name="Shu Y.L."/>
            <person name="Qin Q.L."/>
            <person name="Rong J.C."/>
            <person name="Zhang X.Y."/>
            <person name="Chen X.L."/>
            <person name="Shi M."/>
            <person name="He H.L."/>
            <person name="Zhou B.C."/>
            <person name="Zhang Y.Z."/>
        </authorList>
    </citation>
    <scope>NUCLEOTIDE SEQUENCE [LARGE SCALE GENOMIC DNA]</scope>
    <source>
        <strain evidence="8">NCIMB 2128</strain>
    </source>
</reference>
<protein>
    <submittedName>
        <fullName evidence="8">Phenylpropionate dioxygenase</fullName>
    </submittedName>
</protein>
<organism evidence="8 9">
    <name type="scientific">Pseudoalteromonas undina</name>
    <dbReference type="NCBI Taxonomy" id="43660"/>
    <lineage>
        <taxon>Bacteria</taxon>
        <taxon>Pseudomonadati</taxon>
        <taxon>Pseudomonadota</taxon>
        <taxon>Gammaproteobacteria</taxon>
        <taxon>Alteromonadales</taxon>
        <taxon>Pseudoalteromonadaceae</taxon>
        <taxon>Pseudoalteromonas</taxon>
    </lineage>
</organism>
<proteinExistence type="predicted"/>
<sequence length="421" mass="48101">MLKLWVLIIELCSLNFFKTHTVRRMSMGTVKQTIIPIKQIDRVLNPIHEATGMPNEAYTNPEYFNFERDHVFSNTWVCVGFASDLIKNGYVMPIDFMDLPLLMMKSRQGEVQVFHNVCSHRGMKLVHEAGEVQGMIRCPYHSWTYDLNGSLKGTPHLGGIGKHNDERFACEKHGLKAIRSAIWMDMVFINLSGEASSFDEHIAPLTQRWQEFLGDDGLSLLRRANMGGHLEIEVKSNWKLTIENFCEAYHLPWVHPALNTYSKLEDHYNIMFDERFSGQGSYKYNLSDTAGTHLPKFPSWPEEKLRHAEYVALFPNVLIGIQADHAFAMMIDPISTDKTIERLRIFYISDEATKDEYAACRTATLESWRVVFGEDIGAVEGMQQGRYSPGFGGGAFSPEMDTPTHFFQIWLAKQVKSVTEA</sequence>
<evidence type="ECO:0000256" key="6">
    <source>
        <dbReference type="ARBA" id="ARBA00023014"/>
    </source>
</evidence>
<gene>
    <name evidence="8" type="ORF">PUND_02673</name>
</gene>
<dbReference type="GO" id="GO:0051213">
    <property type="term" value="F:dioxygenase activity"/>
    <property type="evidence" value="ECO:0007669"/>
    <property type="project" value="UniProtKB-KW"/>
</dbReference>
<keyword evidence="4" id="KW-0560">Oxidoreductase</keyword>
<dbReference type="PANTHER" id="PTHR43756:SF5">
    <property type="entry name" value="CHOLINE MONOOXYGENASE, CHLOROPLASTIC"/>
    <property type="match status" value="1"/>
</dbReference>
<comment type="cofactor">
    <cofactor evidence="1">
        <name>Fe cation</name>
        <dbReference type="ChEBI" id="CHEBI:24875"/>
    </cofactor>
</comment>
<evidence type="ECO:0000313" key="9">
    <source>
        <dbReference type="Proteomes" id="UP000016534"/>
    </source>
</evidence>
<evidence type="ECO:0000259" key="7">
    <source>
        <dbReference type="PROSITE" id="PS51296"/>
    </source>
</evidence>
<dbReference type="InterPro" id="IPR001663">
    <property type="entry name" value="Rng_hydr_dOase-A"/>
</dbReference>
<dbReference type="SUPFAM" id="SSF50022">
    <property type="entry name" value="ISP domain"/>
    <property type="match status" value="1"/>
</dbReference>
<dbReference type="CDD" id="cd00680">
    <property type="entry name" value="RHO_alpha_C"/>
    <property type="match status" value="1"/>
</dbReference>
<dbReference type="Gene3D" id="2.102.10.10">
    <property type="entry name" value="Rieske [2Fe-2S] iron-sulphur domain"/>
    <property type="match status" value="1"/>
</dbReference>
<dbReference type="SUPFAM" id="SSF55961">
    <property type="entry name" value="Bet v1-like"/>
    <property type="match status" value="1"/>
</dbReference>
<feature type="domain" description="Rieske" evidence="7">
    <location>
        <begin position="76"/>
        <end position="189"/>
    </location>
</feature>
<dbReference type="EMBL" id="AHCF02000006">
    <property type="protein sequence ID" value="ERG62409.1"/>
    <property type="molecule type" value="Genomic_DNA"/>
</dbReference>
<keyword evidence="6" id="KW-0411">Iron-sulfur</keyword>
<evidence type="ECO:0000256" key="3">
    <source>
        <dbReference type="ARBA" id="ARBA00022723"/>
    </source>
</evidence>
<dbReference type="Gene3D" id="3.90.380.10">
    <property type="entry name" value="Naphthalene 1,2-dioxygenase Alpha Subunit, Chain A, domain 1"/>
    <property type="match status" value="2"/>
</dbReference>
<dbReference type="CDD" id="cd03469">
    <property type="entry name" value="Rieske_RO_Alpha_N"/>
    <property type="match status" value="1"/>
</dbReference>
<comment type="caution">
    <text evidence="8">The sequence shown here is derived from an EMBL/GenBank/DDBJ whole genome shotgun (WGS) entry which is preliminary data.</text>
</comment>
<dbReference type="PROSITE" id="PS51296">
    <property type="entry name" value="RIESKE"/>
    <property type="match status" value="1"/>
</dbReference>
<keyword evidence="3" id="KW-0479">Metal-binding</keyword>
<keyword evidence="2" id="KW-0001">2Fe-2S</keyword>
<dbReference type="InterPro" id="IPR015879">
    <property type="entry name" value="Ring_hydroxy_dOase_asu_C_dom"/>
</dbReference>
<accession>A0ABN0NLN7</accession>
<keyword evidence="5" id="KW-0408">Iron</keyword>
<dbReference type="InterPro" id="IPR017941">
    <property type="entry name" value="Rieske_2Fe-2S"/>
</dbReference>
<keyword evidence="9" id="KW-1185">Reference proteome</keyword>
<keyword evidence="8" id="KW-0223">Dioxygenase</keyword>
<dbReference type="PANTHER" id="PTHR43756">
    <property type="entry name" value="CHOLINE MONOOXYGENASE, CHLOROPLASTIC"/>
    <property type="match status" value="1"/>
</dbReference>